<dbReference type="AlphaFoldDB" id="A0A9X2BZJ6"/>
<gene>
    <name evidence="1" type="ORF">LPC04_13630</name>
</gene>
<organism evidence="1 2">
    <name type="scientific">Scleromatobacter humisilvae</name>
    <dbReference type="NCBI Taxonomy" id="2897159"/>
    <lineage>
        <taxon>Bacteria</taxon>
        <taxon>Pseudomonadati</taxon>
        <taxon>Pseudomonadota</taxon>
        <taxon>Betaproteobacteria</taxon>
        <taxon>Burkholderiales</taxon>
        <taxon>Sphaerotilaceae</taxon>
        <taxon>Scleromatobacter</taxon>
    </lineage>
</organism>
<sequence>MNNDIDTALEAEVTRRATALGIETRQPGEHSRAARLASRLYAGAGAVQRSRIVVMLAKPLGPLALVAVASGAFAGLLDRVNALGATLPIDGLADFSREQVFELARFVEQVSPDALQQVAGAIAENPFGVSAFGAAAAVLLATAVQVPDNAVEPQQPAV</sequence>
<reference evidence="1" key="1">
    <citation type="submission" date="2021-11" db="EMBL/GenBank/DDBJ databases">
        <title>BS-T2-15 a new species belonging to the Comamonadaceae family isolated from the soil of a French oak forest.</title>
        <authorList>
            <person name="Mieszkin S."/>
            <person name="Alain K."/>
        </authorList>
    </citation>
    <scope>NUCLEOTIDE SEQUENCE</scope>
    <source>
        <strain evidence="1">BS-T2-15</strain>
    </source>
</reference>
<dbReference type="RefSeq" id="WP_275682789.1">
    <property type="nucleotide sequence ID" value="NZ_JAJLJH010000003.1"/>
</dbReference>
<accession>A0A9X2BZJ6</accession>
<evidence type="ECO:0000313" key="2">
    <source>
        <dbReference type="Proteomes" id="UP001139353"/>
    </source>
</evidence>
<name>A0A9X2BZJ6_9BURK</name>
<keyword evidence="2" id="KW-1185">Reference proteome</keyword>
<protein>
    <submittedName>
        <fullName evidence="1">Uncharacterized protein</fullName>
    </submittedName>
</protein>
<comment type="caution">
    <text evidence="1">The sequence shown here is derived from an EMBL/GenBank/DDBJ whole genome shotgun (WGS) entry which is preliminary data.</text>
</comment>
<proteinExistence type="predicted"/>
<dbReference type="Proteomes" id="UP001139353">
    <property type="component" value="Unassembled WGS sequence"/>
</dbReference>
<dbReference type="EMBL" id="JAJLJH010000003">
    <property type="protein sequence ID" value="MCK9686748.1"/>
    <property type="molecule type" value="Genomic_DNA"/>
</dbReference>
<evidence type="ECO:0000313" key="1">
    <source>
        <dbReference type="EMBL" id="MCK9686748.1"/>
    </source>
</evidence>